<dbReference type="RefSeq" id="WP_243098145.1">
    <property type="nucleotide sequence ID" value="NZ_CP058648.1"/>
</dbReference>
<evidence type="ECO:0000313" key="1">
    <source>
        <dbReference type="EMBL" id="TCQ08109.1"/>
    </source>
</evidence>
<name>A0A4R2UCV5_9FIRM</name>
<keyword evidence="2" id="KW-1185">Reference proteome</keyword>
<evidence type="ECO:0000313" key="2">
    <source>
        <dbReference type="Proteomes" id="UP000295504"/>
    </source>
</evidence>
<organism evidence="1 2">
    <name type="scientific">Serpentinicella alkaliphila</name>
    <dbReference type="NCBI Taxonomy" id="1734049"/>
    <lineage>
        <taxon>Bacteria</taxon>
        <taxon>Bacillati</taxon>
        <taxon>Bacillota</taxon>
        <taxon>Clostridia</taxon>
        <taxon>Peptostreptococcales</taxon>
        <taxon>Natronincolaceae</taxon>
        <taxon>Serpentinicella</taxon>
    </lineage>
</organism>
<protein>
    <recommendedName>
        <fullName evidence="3">Reverse transcriptase (RNA-dependent DNA polymerase)</fullName>
    </recommendedName>
</protein>
<comment type="caution">
    <text evidence="1">The sequence shown here is derived from an EMBL/GenBank/DDBJ whole genome shotgun (WGS) entry which is preliminary data.</text>
</comment>
<proteinExistence type="predicted"/>
<gene>
    <name evidence="1" type="ORF">EDD79_1001197</name>
</gene>
<accession>A0A4R2UCV5</accession>
<reference evidence="1 2" key="1">
    <citation type="submission" date="2019-03" db="EMBL/GenBank/DDBJ databases">
        <title>Genomic Encyclopedia of Type Strains, Phase IV (KMG-IV): sequencing the most valuable type-strain genomes for metagenomic binning, comparative biology and taxonomic classification.</title>
        <authorList>
            <person name="Goeker M."/>
        </authorList>
    </citation>
    <scope>NUCLEOTIDE SEQUENCE [LARGE SCALE GENOMIC DNA]</scope>
    <source>
        <strain evidence="1 2">DSM 100013</strain>
    </source>
</reference>
<dbReference type="Proteomes" id="UP000295504">
    <property type="component" value="Unassembled WGS sequence"/>
</dbReference>
<dbReference type="AlphaFoldDB" id="A0A4R2UCV5"/>
<evidence type="ECO:0008006" key="3">
    <source>
        <dbReference type="Google" id="ProtNLM"/>
    </source>
</evidence>
<dbReference type="EMBL" id="SLYC01000001">
    <property type="protein sequence ID" value="TCQ08109.1"/>
    <property type="molecule type" value="Genomic_DNA"/>
</dbReference>
<sequence length="85" mass="9934">MKKWYSLIDKIYRKENLKLAFKSVKKNNGAPGIDGETVTDFAERLELNIEFLHERLKTNEYAPSPVRRVEIEKPDGGIRLLVFQQ</sequence>